<dbReference type="PROSITE" id="PS51257">
    <property type="entry name" value="PROKAR_LIPOPROTEIN"/>
    <property type="match status" value="1"/>
</dbReference>
<protein>
    <recommendedName>
        <fullName evidence="3">Lipoprotein</fullName>
    </recommendedName>
</protein>
<dbReference type="EMBL" id="FNBN01000004">
    <property type="protein sequence ID" value="SDG39948.1"/>
    <property type="molecule type" value="Genomic_DNA"/>
</dbReference>
<dbReference type="STRING" id="104663.SAMN04488121_104127"/>
<dbReference type="OrthoDB" id="668034at2"/>
<reference evidence="1 2" key="1">
    <citation type="submission" date="2016-10" db="EMBL/GenBank/DDBJ databases">
        <authorList>
            <person name="de Groot N.N."/>
        </authorList>
    </citation>
    <scope>NUCLEOTIDE SEQUENCE [LARGE SCALE GENOMIC DNA]</scope>
    <source>
        <strain evidence="1 2">DSM 527</strain>
    </source>
</reference>
<gene>
    <name evidence="1" type="ORF">SAMN04488121_104127</name>
</gene>
<accession>A0A1G7TXS0</accession>
<evidence type="ECO:0000313" key="1">
    <source>
        <dbReference type="EMBL" id="SDG39948.1"/>
    </source>
</evidence>
<dbReference type="RefSeq" id="WP_089834313.1">
    <property type="nucleotide sequence ID" value="NZ_FNBN01000004.1"/>
</dbReference>
<dbReference type="AlphaFoldDB" id="A0A1G7TXS0"/>
<name>A0A1G7TXS0_CHIFI</name>
<sequence length="120" mass="13212">MKPVPVLLFTICLFILSSGCRKNEEGGRPILQKGLRGKILYSSCATVAVQVLNKDIGTDWTSCVDKKVYEHMIDANIVNRNGIAAGVEFSFNIVEDEPQFRCDMVDCNPPTFATIVITGD</sequence>
<evidence type="ECO:0008006" key="3">
    <source>
        <dbReference type="Google" id="ProtNLM"/>
    </source>
</evidence>
<organism evidence="1 2">
    <name type="scientific">Chitinophaga filiformis</name>
    <name type="common">Myxococcus filiformis</name>
    <name type="synonym">Flexibacter filiformis</name>
    <dbReference type="NCBI Taxonomy" id="104663"/>
    <lineage>
        <taxon>Bacteria</taxon>
        <taxon>Pseudomonadati</taxon>
        <taxon>Bacteroidota</taxon>
        <taxon>Chitinophagia</taxon>
        <taxon>Chitinophagales</taxon>
        <taxon>Chitinophagaceae</taxon>
        <taxon>Chitinophaga</taxon>
    </lineage>
</organism>
<proteinExistence type="predicted"/>
<evidence type="ECO:0000313" key="2">
    <source>
        <dbReference type="Proteomes" id="UP000199045"/>
    </source>
</evidence>
<dbReference type="Proteomes" id="UP000199045">
    <property type="component" value="Unassembled WGS sequence"/>
</dbReference>